<feature type="chain" id="PRO_5006062640" evidence="6">
    <location>
        <begin position="28"/>
        <end position="359"/>
    </location>
</feature>
<evidence type="ECO:0000256" key="3">
    <source>
        <dbReference type="ARBA" id="ARBA00022448"/>
    </source>
</evidence>
<keyword evidence="8" id="KW-1185">Reference proteome</keyword>
<keyword evidence="4 6" id="KW-0732">Signal</keyword>
<dbReference type="CDD" id="cd13666">
    <property type="entry name" value="PBP2_TRAP_DctP_like_1"/>
    <property type="match status" value="1"/>
</dbReference>
<feature type="signal peptide" evidence="6">
    <location>
        <begin position="1"/>
        <end position="27"/>
    </location>
</feature>
<dbReference type="AlphaFoldDB" id="A0A0P1FJ92"/>
<comment type="subcellular location">
    <subcellularLocation>
        <location evidence="1">Periplasm</location>
    </subcellularLocation>
</comment>
<name>A0A0P1FJ92_THAGE</name>
<keyword evidence="5" id="KW-0574">Periplasm</keyword>
<dbReference type="GO" id="GO:0042597">
    <property type="term" value="C:periplasmic space"/>
    <property type="evidence" value="ECO:0007669"/>
    <property type="project" value="UniProtKB-SubCell"/>
</dbReference>
<evidence type="ECO:0000256" key="4">
    <source>
        <dbReference type="ARBA" id="ARBA00022729"/>
    </source>
</evidence>
<dbReference type="Proteomes" id="UP000051587">
    <property type="component" value="Unassembled WGS sequence"/>
</dbReference>
<dbReference type="Gene3D" id="3.40.190.170">
    <property type="entry name" value="Bacterial extracellular solute-binding protein, family 7"/>
    <property type="match status" value="1"/>
</dbReference>
<protein>
    <submittedName>
        <fullName evidence="7">Neu5Ac-binding protein</fullName>
    </submittedName>
</protein>
<sequence>MTFTAKMVRNLAIAALGLTVAAGTAQADRFTFRIGSGHPKGPAPYVTTMSDFFVAEVKRRAEEETEHKVTFIESYGGGIAGVSETLEAVQRGLLDFGGYCVCFEPSNLYLHNFPYFEPFGPQASSDAIAAVRVVYDKNPWLSEVFEEEFGQQLLGLGAWDNYHLGTKMAWTQVSDLKGVKIGGAGPNLPWLEYAGAVPVQSSLPEGYMAMKTGVYDGWLMTPAGYNGFKYYEPSPYYTLIGFGAMPVVVLTANQKKMASLPDDLRQIISEVGAQWEHRNGKAMDDSQAAGLAALRENGAIITELPNDVQAEWAQSLAEFPRKSARDANSRGMPGTKVMKDFIEAAKAGGHVWPVEYTFD</sequence>
<dbReference type="PANTHER" id="PTHR33376">
    <property type="match status" value="1"/>
</dbReference>
<organism evidence="7 8">
    <name type="scientific">Thalassovita gelatinovora</name>
    <name type="common">Thalassobius gelatinovorus</name>
    <dbReference type="NCBI Taxonomy" id="53501"/>
    <lineage>
        <taxon>Bacteria</taxon>
        <taxon>Pseudomonadati</taxon>
        <taxon>Pseudomonadota</taxon>
        <taxon>Alphaproteobacteria</taxon>
        <taxon>Rhodobacterales</taxon>
        <taxon>Roseobacteraceae</taxon>
        <taxon>Thalassovita</taxon>
    </lineage>
</organism>
<dbReference type="OrthoDB" id="6114763at2"/>
<evidence type="ECO:0000313" key="8">
    <source>
        <dbReference type="Proteomes" id="UP000051587"/>
    </source>
</evidence>
<dbReference type="EMBL" id="CYSA01000027">
    <property type="protein sequence ID" value="CUH68051.1"/>
    <property type="molecule type" value="Genomic_DNA"/>
</dbReference>
<dbReference type="InterPro" id="IPR018389">
    <property type="entry name" value="DctP_fam"/>
</dbReference>
<reference evidence="7 8" key="1">
    <citation type="submission" date="2015-09" db="EMBL/GenBank/DDBJ databases">
        <authorList>
            <consortium name="Swine Surveillance"/>
        </authorList>
    </citation>
    <scope>NUCLEOTIDE SEQUENCE [LARGE SCALE GENOMIC DNA]</scope>
    <source>
        <strain evidence="7 8">CECT 4357</strain>
    </source>
</reference>
<dbReference type="GO" id="GO:0055085">
    <property type="term" value="P:transmembrane transport"/>
    <property type="evidence" value="ECO:0007669"/>
    <property type="project" value="InterPro"/>
</dbReference>
<keyword evidence="3" id="KW-0813">Transport</keyword>
<dbReference type="RefSeq" id="WP_058264045.1">
    <property type="nucleotide sequence ID" value="NZ_CP051181.1"/>
</dbReference>
<dbReference type="STRING" id="53501.SAMN04488043_104234"/>
<dbReference type="InterPro" id="IPR038404">
    <property type="entry name" value="TRAP_DctP_sf"/>
</dbReference>
<gene>
    <name evidence="7" type="primary">siaP_5</name>
    <name evidence="7" type="ORF">TG4357_03363</name>
</gene>
<evidence type="ECO:0000256" key="5">
    <source>
        <dbReference type="ARBA" id="ARBA00022764"/>
    </source>
</evidence>
<evidence type="ECO:0000256" key="2">
    <source>
        <dbReference type="ARBA" id="ARBA00009023"/>
    </source>
</evidence>
<accession>A0A0P1FJ92</accession>
<dbReference type="PANTHER" id="PTHR33376:SF7">
    <property type="entry name" value="C4-DICARBOXYLATE-BINDING PROTEIN DCTB"/>
    <property type="match status" value="1"/>
</dbReference>
<evidence type="ECO:0000256" key="6">
    <source>
        <dbReference type="SAM" id="SignalP"/>
    </source>
</evidence>
<dbReference type="NCBIfam" id="NF037995">
    <property type="entry name" value="TRAP_S1"/>
    <property type="match status" value="1"/>
</dbReference>
<dbReference type="Pfam" id="PF03480">
    <property type="entry name" value="DctP"/>
    <property type="match status" value="1"/>
</dbReference>
<proteinExistence type="inferred from homology"/>
<evidence type="ECO:0000313" key="7">
    <source>
        <dbReference type="EMBL" id="CUH68051.1"/>
    </source>
</evidence>
<comment type="similarity">
    <text evidence="2">Belongs to the bacterial solute-binding protein 7 family.</text>
</comment>
<evidence type="ECO:0000256" key="1">
    <source>
        <dbReference type="ARBA" id="ARBA00004418"/>
    </source>
</evidence>